<comment type="caution">
    <text evidence="6">The sequence shown here is derived from an EMBL/GenBank/DDBJ whole genome shotgun (WGS) entry which is preliminary data.</text>
</comment>
<reference evidence="6" key="1">
    <citation type="journal article" date="2020" name="mSystems">
        <title>Genome- and Community-Level Interaction Insights into Carbon Utilization and Element Cycling Functions of Hydrothermarchaeota in Hydrothermal Sediment.</title>
        <authorList>
            <person name="Zhou Z."/>
            <person name="Liu Y."/>
            <person name="Xu W."/>
            <person name="Pan J."/>
            <person name="Luo Z.H."/>
            <person name="Li M."/>
        </authorList>
    </citation>
    <scope>NUCLEOTIDE SEQUENCE [LARGE SCALE GENOMIC DNA]</scope>
    <source>
        <strain evidence="6">SpSt-885</strain>
    </source>
</reference>
<dbReference type="InterPro" id="IPR036521">
    <property type="entry name" value="SRP19-like_sf"/>
</dbReference>
<dbReference type="HAMAP" id="MF_00305">
    <property type="entry name" value="SRP19"/>
    <property type="match status" value="1"/>
</dbReference>
<dbReference type="GO" id="GO:0006617">
    <property type="term" value="P:SRP-dependent cotranslational protein targeting to membrane, signal sequence recognition"/>
    <property type="evidence" value="ECO:0007669"/>
    <property type="project" value="TreeGrafter"/>
</dbReference>
<dbReference type="GO" id="GO:0008312">
    <property type="term" value="F:7S RNA binding"/>
    <property type="evidence" value="ECO:0007669"/>
    <property type="project" value="UniProtKB-UniRule"/>
</dbReference>
<dbReference type="AlphaFoldDB" id="A0A7J3SLB9"/>
<dbReference type="EMBL" id="DTLS01000127">
    <property type="protein sequence ID" value="HGZ60430.1"/>
    <property type="molecule type" value="Genomic_DNA"/>
</dbReference>
<dbReference type="NCBIfam" id="NF001973">
    <property type="entry name" value="PRK00754.1"/>
    <property type="match status" value="1"/>
</dbReference>
<keyword evidence="5" id="KW-0694">RNA-binding</keyword>
<dbReference type="PANTHER" id="PTHR17453:SF0">
    <property type="entry name" value="SIGNAL RECOGNITION PARTICLE 19 KDA PROTEIN"/>
    <property type="match status" value="1"/>
</dbReference>
<dbReference type="InterPro" id="IPR002778">
    <property type="entry name" value="Signal_recog_particle_SRP19"/>
</dbReference>
<comment type="subcellular location">
    <subcellularLocation>
        <location evidence="1 5">Cytoplasm</location>
    </subcellularLocation>
</comment>
<comment type="similarity">
    <text evidence="5">Belongs to the SRP19 family.</text>
</comment>
<accession>A0A7J3SLB9</accession>
<sequence length="99" mass="11486">MESTRKLIGKKIVVYPSYLDFYDSKTQGRKVSRSFSVQRPTAKEIYSAAERLGLNPVIEKKKYPKAWWEETERVIVSKSVSKRETLKMIAAEIKKMRGS</sequence>
<keyword evidence="3 5" id="KW-0733">Signal recognition particle</keyword>
<evidence type="ECO:0000256" key="3">
    <source>
        <dbReference type="ARBA" id="ARBA00023135"/>
    </source>
</evidence>
<dbReference type="PANTHER" id="PTHR17453">
    <property type="entry name" value="SIGNAL RECOGNITION PARTICLE 19 KD PROTEIN"/>
    <property type="match status" value="1"/>
</dbReference>
<keyword evidence="2 5" id="KW-0963">Cytoplasm</keyword>
<evidence type="ECO:0000256" key="1">
    <source>
        <dbReference type="ARBA" id="ARBA00004496"/>
    </source>
</evidence>
<evidence type="ECO:0000313" key="6">
    <source>
        <dbReference type="EMBL" id="HGZ60430.1"/>
    </source>
</evidence>
<evidence type="ECO:0000256" key="4">
    <source>
        <dbReference type="ARBA" id="ARBA00023274"/>
    </source>
</evidence>
<proteinExistence type="inferred from homology"/>
<gene>
    <name evidence="5" type="primary">srp19</name>
    <name evidence="6" type="ORF">ENW83_04405</name>
</gene>
<name>A0A7J3SLB9_9CREN</name>
<dbReference type="SUPFAM" id="SSF69695">
    <property type="entry name" value="SRP19"/>
    <property type="match status" value="1"/>
</dbReference>
<evidence type="ECO:0000256" key="2">
    <source>
        <dbReference type="ARBA" id="ARBA00022490"/>
    </source>
</evidence>
<dbReference type="InterPro" id="IPR022938">
    <property type="entry name" value="SRP19_arc-type"/>
</dbReference>
<organism evidence="6">
    <name type="scientific">Fervidicoccus fontis</name>
    <dbReference type="NCBI Taxonomy" id="683846"/>
    <lineage>
        <taxon>Archaea</taxon>
        <taxon>Thermoproteota</taxon>
        <taxon>Thermoprotei</taxon>
        <taxon>Fervidicoccales</taxon>
        <taxon>Fervidicoccaceae</taxon>
        <taxon>Fervidicoccus</taxon>
    </lineage>
</organism>
<evidence type="ECO:0000256" key="5">
    <source>
        <dbReference type="HAMAP-Rule" id="MF_00305"/>
    </source>
</evidence>
<dbReference type="Pfam" id="PF01922">
    <property type="entry name" value="SRP19"/>
    <property type="match status" value="1"/>
</dbReference>
<comment type="function">
    <text evidence="5">Involved in targeting and insertion of nascent membrane proteins into the cytoplasmic membrane. Binds directly to 7S RNA and mediates binding of the 54 kDa subunit of the SRP.</text>
</comment>
<dbReference type="GO" id="GO:0048500">
    <property type="term" value="C:signal recognition particle"/>
    <property type="evidence" value="ECO:0007669"/>
    <property type="project" value="UniProtKB-UniRule"/>
</dbReference>
<protein>
    <recommendedName>
        <fullName evidence="5">Signal recognition particle 19 kDa protein</fullName>
        <shortName evidence="5">SRP19</shortName>
    </recommendedName>
</protein>
<keyword evidence="4 5" id="KW-0687">Ribonucleoprotein</keyword>
<comment type="subunit">
    <text evidence="5">Part of the signal recognition particle protein translocation system, which is composed of SRP and FtsY. Archaeal SRP consists of a 7S RNA molecule of 300 nucleotides and two protein subunits: SRP54 and SRP19.</text>
</comment>
<dbReference type="Gene3D" id="3.30.56.30">
    <property type="entry name" value="Signal recognition particle, SRP19-like subunit"/>
    <property type="match status" value="1"/>
</dbReference>